<accession>A0A7S0ZSI7</accession>
<dbReference type="EMBL" id="HBFQ01007711">
    <property type="protein sequence ID" value="CAD8831059.1"/>
    <property type="molecule type" value="Transcribed_RNA"/>
</dbReference>
<evidence type="ECO:0000313" key="2">
    <source>
        <dbReference type="EMBL" id="CAD8831059.1"/>
    </source>
</evidence>
<evidence type="ECO:0000259" key="1">
    <source>
        <dbReference type="Pfam" id="PF00561"/>
    </source>
</evidence>
<dbReference type="Gene3D" id="3.40.50.1820">
    <property type="entry name" value="alpha/beta hydrolase"/>
    <property type="match status" value="1"/>
</dbReference>
<dbReference type="InterPro" id="IPR050471">
    <property type="entry name" value="AB_hydrolase"/>
</dbReference>
<dbReference type="InterPro" id="IPR000073">
    <property type="entry name" value="AB_hydrolase_1"/>
</dbReference>
<gene>
    <name evidence="2" type="ORF">NSCI0253_LOCUS5406</name>
</gene>
<dbReference type="PANTHER" id="PTHR43433">
    <property type="entry name" value="HYDROLASE, ALPHA/BETA FOLD FAMILY PROTEIN"/>
    <property type="match status" value="1"/>
</dbReference>
<proteinExistence type="predicted"/>
<dbReference type="AlphaFoldDB" id="A0A7S0ZSI7"/>
<dbReference type="InterPro" id="IPR029058">
    <property type="entry name" value="AB_hydrolase_fold"/>
</dbReference>
<feature type="domain" description="AB hydrolase-1" evidence="1">
    <location>
        <begin position="41"/>
        <end position="303"/>
    </location>
</feature>
<sequence>MPFLHMGGDGAEQGYRIYYRMFPETATNEAEVSWTNSSRRPRVIMLMGLGGNHLAWTPQIEHLAQFCDVCAVDNRGTGYSTAPSRKCRWTTRGMAADATKVLDALGWDSGVHVVGISMGGMIAQEIALRVPDRIASLSLLATYSSAFSAMPTVSAVVDLGISTGMLSRDQKKMALSGMRVNFPEEWLRQTRTSSLHGGRVVENQRWLKKYNVLLNLSVPPELQKEGHAPPRPASSNTLIKQLAAVSTHRVGKMQFAELRNRGVPTLVLTGDEDALVRPANSEAIGRMLGVEVRRIRGCGHAMIHQCPSE</sequence>
<dbReference type="PRINTS" id="PR00412">
    <property type="entry name" value="EPOXHYDRLASE"/>
</dbReference>
<protein>
    <recommendedName>
        <fullName evidence="1">AB hydrolase-1 domain-containing protein</fullName>
    </recommendedName>
</protein>
<dbReference type="Pfam" id="PF00561">
    <property type="entry name" value="Abhydrolase_1"/>
    <property type="match status" value="1"/>
</dbReference>
<dbReference type="GO" id="GO:0003824">
    <property type="term" value="F:catalytic activity"/>
    <property type="evidence" value="ECO:0007669"/>
    <property type="project" value="InterPro"/>
</dbReference>
<dbReference type="SUPFAM" id="SSF53474">
    <property type="entry name" value="alpha/beta-Hydrolases"/>
    <property type="match status" value="1"/>
</dbReference>
<dbReference type="InterPro" id="IPR000639">
    <property type="entry name" value="Epox_hydrolase-like"/>
</dbReference>
<organism evidence="2">
    <name type="scientific">Noctiluca scintillans</name>
    <name type="common">Sea sparkle</name>
    <name type="synonym">Red tide dinoflagellate</name>
    <dbReference type="NCBI Taxonomy" id="2966"/>
    <lineage>
        <taxon>Eukaryota</taxon>
        <taxon>Sar</taxon>
        <taxon>Alveolata</taxon>
        <taxon>Dinophyceae</taxon>
        <taxon>Noctilucales</taxon>
        <taxon>Noctilucaceae</taxon>
        <taxon>Noctiluca</taxon>
    </lineage>
</organism>
<name>A0A7S0ZSI7_NOCSC</name>
<reference evidence="2" key="1">
    <citation type="submission" date="2021-01" db="EMBL/GenBank/DDBJ databases">
        <authorList>
            <person name="Corre E."/>
            <person name="Pelletier E."/>
            <person name="Niang G."/>
            <person name="Scheremetjew M."/>
            <person name="Finn R."/>
            <person name="Kale V."/>
            <person name="Holt S."/>
            <person name="Cochrane G."/>
            <person name="Meng A."/>
            <person name="Brown T."/>
            <person name="Cohen L."/>
        </authorList>
    </citation>
    <scope>NUCLEOTIDE SEQUENCE</scope>
</reference>
<dbReference type="PANTHER" id="PTHR43433:SF5">
    <property type="entry name" value="AB HYDROLASE-1 DOMAIN-CONTAINING PROTEIN"/>
    <property type="match status" value="1"/>
</dbReference>
<feature type="non-terminal residue" evidence="2">
    <location>
        <position position="309"/>
    </location>
</feature>